<proteinExistence type="predicted"/>
<dbReference type="InterPro" id="IPR036393">
    <property type="entry name" value="AceGlu_kinase-like_sf"/>
</dbReference>
<dbReference type="EMBL" id="JAGGNH010000002">
    <property type="protein sequence ID" value="KAJ0980082.1"/>
    <property type="molecule type" value="Genomic_DNA"/>
</dbReference>
<feature type="domain" description="Aspartate/glutamate/uridylate kinase" evidence="1">
    <location>
        <begin position="23"/>
        <end position="62"/>
    </location>
</feature>
<accession>A0A9D5CWR5</accession>
<reference evidence="2" key="2">
    <citation type="journal article" date="2022" name="Hortic Res">
        <title>The genome of Dioscorea zingiberensis sheds light on the biosynthesis, origin and evolution of the medicinally important diosgenin saponins.</title>
        <authorList>
            <person name="Li Y."/>
            <person name="Tan C."/>
            <person name="Li Z."/>
            <person name="Guo J."/>
            <person name="Li S."/>
            <person name="Chen X."/>
            <person name="Wang C."/>
            <person name="Dai X."/>
            <person name="Yang H."/>
            <person name="Song W."/>
            <person name="Hou L."/>
            <person name="Xu J."/>
            <person name="Tong Z."/>
            <person name="Xu A."/>
            <person name="Yuan X."/>
            <person name="Wang W."/>
            <person name="Yang Q."/>
            <person name="Chen L."/>
            <person name="Sun Z."/>
            <person name="Wang K."/>
            <person name="Pan B."/>
            <person name="Chen J."/>
            <person name="Bao Y."/>
            <person name="Liu F."/>
            <person name="Qi X."/>
            <person name="Gang D.R."/>
            <person name="Wen J."/>
            <person name="Li J."/>
        </authorList>
    </citation>
    <scope>NUCLEOTIDE SEQUENCE</scope>
    <source>
        <strain evidence="2">Dzin_1.0</strain>
    </source>
</reference>
<dbReference type="Gene3D" id="3.40.1160.10">
    <property type="entry name" value="Acetylglutamate kinase-like"/>
    <property type="match status" value="1"/>
</dbReference>
<dbReference type="Proteomes" id="UP001085076">
    <property type="component" value="Miscellaneous, Linkage group lg02"/>
</dbReference>
<dbReference type="Gene3D" id="3.40.309.10">
    <property type="entry name" value="Aldehyde Dehydrogenase, Chain A, domain 2"/>
    <property type="match status" value="1"/>
</dbReference>
<name>A0A9D5CWR5_9LILI</name>
<organism evidence="2 3">
    <name type="scientific">Dioscorea zingiberensis</name>
    <dbReference type="NCBI Taxonomy" id="325984"/>
    <lineage>
        <taxon>Eukaryota</taxon>
        <taxon>Viridiplantae</taxon>
        <taxon>Streptophyta</taxon>
        <taxon>Embryophyta</taxon>
        <taxon>Tracheophyta</taxon>
        <taxon>Spermatophyta</taxon>
        <taxon>Magnoliopsida</taxon>
        <taxon>Liliopsida</taxon>
        <taxon>Dioscoreales</taxon>
        <taxon>Dioscoreaceae</taxon>
        <taxon>Dioscorea</taxon>
    </lineage>
</organism>
<dbReference type="AlphaFoldDB" id="A0A9D5CWR5"/>
<evidence type="ECO:0000259" key="1">
    <source>
        <dbReference type="Pfam" id="PF00696"/>
    </source>
</evidence>
<dbReference type="PANTHER" id="PTHR11063:SF8">
    <property type="entry name" value="DELTA-1-PYRROLINE-5-CARBOXYLATE SYNTHASE"/>
    <property type="match status" value="1"/>
</dbReference>
<evidence type="ECO:0000313" key="2">
    <source>
        <dbReference type="EMBL" id="KAJ0980082.1"/>
    </source>
</evidence>
<dbReference type="SUPFAM" id="SSF53633">
    <property type="entry name" value="Carbamate kinase-like"/>
    <property type="match status" value="1"/>
</dbReference>
<dbReference type="InterPro" id="IPR016163">
    <property type="entry name" value="Ald_DH_C"/>
</dbReference>
<gene>
    <name evidence="2" type="ORF">J5N97_008337</name>
</gene>
<comment type="caution">
    <text evidence="2">The sequence shown here is derived from an EMBL/GenBank/DDBJ whole genome shotgun (WGS) entry which is preliminary data.</text>
</comment>
<protein>
    <recommendedName>
        <fullName evidence="1">Aspartate/glutamate/uridylate kinase domain-containing protein</fullName>
    </recommendedName>
</protein>
<dbReference type="PANTHER" id="PTHR11063">
    <property type="entry name" value="GLUTAMATE SEMIALDEHYDE DEHYDROGENASE"/>
    <property type="match status" value="1"/>
</dbReference>
<dbReference type="InterPro" id="IPR001048">
    <property type="entry name" value="Asp/Glu/Uridylate_kinase"/>
</dbReference>
<dbReference type="Pfam" id="PF00696">
    <property type="entry name" value="AA_kinase"/>
    <property type="match status" value="1"/>
</dbReference>
<reference evidence="2" key="1">
    <citation type="submission" date="2021-03" db="EMBL/GenBank/DDBJ databases">
        <authorList>
            <person name="Li Z."/>
            <person name="Yang C."/>
        </authorList>
    </citation>
    <scope>NUCLEOTIDE SEQUENCE</scope>
    <source>
        <strain evidence="2">Dzin_1.0</strain>
        <tissue evidence="2">Leaf</tissue>
    </source>
</reference>
<evidence type="ECO:0000313" key="3">
    <source>
        <dbReference type="Proteomes" id="UP001085076"/>
    </source>
</evidence>
<sequence>MSCKMSVGRFREVIQAPKRDSSGIFWDNDSLSTLLALELKADLLVLLSDVEGLYSGPPDKYASLVFDMLGGDTARRHLIDLMLIATFAFKAVLLQITSSKYSKARELVLLFVKMHIYGFHQKKLANMKWPFQLGNVQGVFSFYFFLQETLLVHEHLLKTGGLNDFIVELRSQGVILYGGPRASTKLIIPAARSLHYEYNSLACTVEIVDDLFAAIDHIHHHGSFSYYISDVIGNTWKRVLGLKF</sequence>
<keyword evidence="3" id="KW-1185">Reference proteome</keyword>
<dbReference type="OrthoDB" id="1696174at2759"/>
<dbReference type="GO" id="GO:0004350">
    <property type="term" value="F:glutamate-5-semialdehyde dehydrogenase activity"/>
    <property type="evidence" value="ECO:0007669"/>
    <property type="project" value="TreeGrafter"/>
</dbReference>